<keyword evidence="2" id="KW-0812">Transmembrane</keyword>
<evidence type="ECO:0000313" key="3">
    <source>
        <dbReference type="EMBL" id="KAF2156435.1"/>
    </source>
</evidence>
<reference evidence="3" key="1">
    <citation type="journal article" date="2020" name="Stud. Mycol.">
        <title>101 Dothideomycetes genomes: a test case for predicting lifestyles and emergence of pathogens.</title>
        <authorList>
            <person name="Haridas S."/>
            <person name="Albert R."/>
            <person name="Binder M."/>
            <person name="Bloem J."/>
            <person name="Labutti K."/>
            <person name="Salamov A."/>
            <person name="Andreopoulos B."/>
            <person name="Baker S."/>
            <person name="Barry K."/>
            <person name="Bills G."/>
            <person name="Bluhm B."/>
            <person name="Cannon C."/>
            <person name="Castanera R."/>
            <person name="Culley D."/>
            <person name="Daum C."/>
            <person name="Ezra D."/>
            <person name="Gonzalez J."/>
            <person name="Henrissat B."/>
            <person name="Kuo A."/>
            <person name="Liang C."/>
            <person name="Lipzen A."/>
            <person name="Lutzoni F."/>
            <person name="Magnuson J."/>
            <person name="Mondo S."/>
            <person name="Nolan M."/>
            <person name="Ohm R."/>
            <person name="Pangilinan J."/>
            <person name="Park H.-J."/>
            <person name="Ramirez L."/>
            <person name="Alfaro M."/>
            <person name="Sun H."/>
            <person name="Tritt A."/>
            <person name="Yoshinaga Y."/>
            <person name="Zwiers L.-H."/>
            <person name="Turgeon B."/>
            <person name="Goodwin S."/>
            <person name="Spatafora J."/>
            <person name="Crous P."/>
            <person name="Grigoriev I."/>
        </authorList>
    </citation>
    <scope>NUCLEOTIDE SEQUENCE</scope>
    <source>
        <strain evidence="3">CBS 260.36</strain>
    </source>
</reference>
<feature type="transmembrane region" description="Helical" evidence="2">
    <location>
        <begin position="68"/>
        <end position="88"/>
    </location>
</feature>
<gene>
    <name evidence="3" type="ORF">K461DRAFT_95959</name>
</gene>
<dbReference type="Proteomes" id="UP000799439">
    <property type="component" value="Unassembled WGS sequence"/>
</dbReference>
<evidence type="ECO:0000256" key="1">
    <source>
        <dbReference type="SAM" id="MobiDB-lite"/>
    </source>
</evidence>
<organism evidence="3 4">
    <name type="scientific">Myriangium duriaei CBS 260.36</name>
    <dbReference type="NCBI Taxonomy" id="1168546"/>
    <lineage>
        <taxon>Eukaryota</taxon>
        <taxon>Fungi</taxon>
        <taxon>Dikarya</taxon>
        <taxon>Ascomycota</taxon>
        <taxon>Pezizomycotina</taxon>
        <taxon>Dothideomycetes</taxon>
        <taxon>Dothideomycetidae</taxon>
        <taxon>Myriangiales</taxon>
        <taxon>Myriangiaceae</taxon>
        <taxon>Myriangium</taxon>
    </lineage>
</organism>
<dbReference type="EMBL" id="ML996082">
    <property type="protein sequence ID" value="KAF2156435.1"/>
    <property type="molecule type" value="Genomic_DNA"/>
</dbReference>
<protein>
    <submittedName>
        <fullName evidence="3">Uncharacterized protein</fullName>
    </submittedName>
</protein>
<feature type="compositionally biased region" description="Polar residues" evidence="1">
    <location>
        <begin position="25"/>
        <end position="62"/>
    </location>
</feature>
<sequence>MKVPEAPAAPSSTAPPSQEKATGANGATQPSASNDKSSGSDNKPSDNKPSASNQNAKTQQKPEQPARYWDWILFLSILGFAVWGTFFGRDSMRDLGDSCQSSDKDVYDCLGAWFENVSLLGFSQIPAGLVLWISSYA</sequence>
<feature type="region of interest" description="Disordered" evidence="1">
    <location>
        <begin position="1"/>
        <end position="64"/>
    </location>
</feature>
<feature type="compositionally biased region" description="Low complexity" evidence="1">
    <location>
        <begin position="1"/>
        <end position="17"/>
    </location>
</feature>
<evidence type="ECO:0000256" key="2">
    <source>
        <dbReference type="SAM" id="Phobius"/>
    </source>
</evidence>
<keyword evidence="2" id="KW-0472">Membrane</keyword>
<keyword evidence="2" id="KW-1133">Transmembrane helix</keyword>
<comment type="caution">
    <text evidence="3">The sequence shown here is derived from an EMBL/GenBank/DDBJ whole genome shotgun (WGS) entry which is preliminary data.</text>
</comment>
<name>A0A9P4MIX0_9PEZI</name>
<dbReference type="AlphaFoldDB" id="A0A9P4MIX0"/>
<proteinExistence type="predicted"/>
<evidence type="ECO:0000313" key="4">
    <source>
        <dbReference type="Proteomes" id="UP000799439"/>
    </source>
</evidence>
<keyword evidence="4" id="KW-1185">Reference proteome</keyword>
<accession>A0A9P4MIX0</accession>